<keyword evidence="4" id="KW-1185">Reference proteome</keyword>
<dbReference type="Pfam" id="PF13873">
    <property type="entry name" value="Myb_DNA-bind_5"/>
    <property type="match status" value="1"/>
</dbReference>
<feature type="compositionally biased region" description="Basic and acidic residues" evidence="1">
    <location>
        <begin position="244"/>
        <end position="255"/>
    </location>
</feature>
<dbReference type="AlphaFoldDB" id="A0A401PDG7"/>
<dbReference type="OrthoDB" id="9942393at2759"/>
<organism evidence="3 4">
    <name type="scientific">Scyliorhinus torazame</name>
    <name type="common">Cloudy catshark</name>
    <name type="synonym">Catulus torazame</name>
    <dbReference type="NCBI Taxonomy" id="75743"/>
    <lineage>
        <taxon>Eukaryota</taxon>
        <taxon>Metazoa</taxon>
        <taxon>Chordata</taxon>
        <taxon>Craniata</taxon>
        <taxon>Vertebrata</taxon>
        <taxon>Chondrichthyes</taxon>
        <taxon>Elasmobranchii</taxon>
        <taxon>Galeomorphii</taxon>
        <taxon>Galeoidea</taxon>
        <taxon>Carcharhiniformes</taxon>
        <taxon>Scyliorhinidae</taxon>
        <taxon>Scyliorhinus</taxon>
    </lineage>
</organism>
<sequence>MAVQKADERKKCHNFSDEDLGTLLNEVEAKRYRLLGYDKRRVPGKVSILAWKEVAETVTANSIIPRTAEQCRKKLNDLTRSARIKMAHNARERLLTRVGRVPFLKALNEYEERARQLVGVNNSSVSGSQADIGMGQGSRPHLDTPSVDGSKSVAAANIVERRSVDDAEPRVKEEESVTVIELKEEVEWHPDEQGAMHPGWEGKRSGTVTPISTLNLQDADVEGMQSWDNIQITSPSPGPACSERGTDRCHSGTHETDAAGLVGGCVIDQSEMSSGEGPPTVQALEASSSVTHGAHPNVETSVEEVFVAGLRDILVAQHDRQLDSLDLIRQEMTGLCQEVRELKTGLCQELALSIQKLTDALTATKQIQHYQGAVSDLNQMPIQIPEMHAAGTAVTQVAPVETFLMGPSTETSKQYLKKYYPVWIQQEQQSKGGSA</sequence>
<reference evidence="3 4" key="1">
    <citation type="journal article" date="2018" name="Nat. Ecol. Evol.">
        <title>Shark genomes provide insights into elasmobranch evolution and the origin of vertebrates.</title>
        <authorList>
            <person name="Hara Y"/>
            <person name="Yamaguchi K"/>
            <person name="Onimaru K"/>
            <person name="Kadota M"/>
            <person name="Koyanagi M"/>
            <person name="Keeley SD"/>
            <person name="Tatsumi K"/>
            <person name="Tanaka K"/>
            <person name="Motone F"/>
            <person name="Kageyama Y"/>
            <person name="Nozu R"/>
            <person name="Adachi N"/>
            <person name="Nishimura O"/>
            <person name="Nakagawa R"/>
            <person name="Tanegashima C"/>
            <person name="Kiyatake I"/>
            <person name="Matsumoto R"/>
            <person name="Murakumo K"/>
            <person name="Nishida K"/>
            <person name="Terakita A"/>
            <person name="Kuratani S"/>
            <person name="Sato K"/>
            <person name="Hyodo S Kuraku.S."/>
        </authorList>
    </citation>
    <scope>NUCLEOTIDE SEQUENCE [LARGE SCALE GENOMIC DNA]</scope>
</reference>
<dbReference type="PANTHER" id="PTHR23098">
    <property type="entry name" value="AGAP001331-PA-RELATED"/>
    <property type="match status" value="1"/>
</dbReference>
<evidence type="ECO:0000256" key="1">
    <source>
        <dbReference type="SAM" id="MobiDB-lite"/>
    </source>
</evidence>
<protein>
    <recommendedName>
        <fullName evidence="2">Myb/SANT-like DNA-binding domain-containing protein</fullName>
    </recommendedName>
</protein>
<comment type="caution">
    <text evidence="3">The sequence shown here is derived from an EMBL/GenBank/DDBJ whole genome shotgun (WGS) entry which is preliminary data.</text>
</comment>
<feature type="domain" description="Myb/SANT-like DNA-binding" evidence="2">
    <location>
        <begin position="13"/>
        <end position="88"/>
    </location>
</feature>
<dbReference type="EMBL" id="BFAA01001894">
    <property type="protein sequence ID" value="GCB71180.1"/>
    <property type="molecule type" value="Genomic_DNA"/>
</dbReference>
<dbReference type="GO" id="GO:0005634">
    <property type="term" value="C:nucleus"/>
    <property type="evidence" value="ECO:0007669"/>
    <property type="project" value="TreeGrafter"/>
</dbReference>
<dbReference type="InterPro" id="IPR028002">
    <property type="entry name" value="Myb_DNA-bind_5"/>
</dbReference>
<evidence type="ECO:0000313" key="3">
    <source>
        <dbReference type="EMBL" id="GCB71180.1"/>
    </source>
</evidence>
<evidence type="ECO:0000313" key="4">
    <source>
        <dbReference type="Proteomes" id="UP000288216"/>
    </source>
</evidence>
<feature type="region of interest" description="Disordered" evidence="1">
    <location>
        <begin position="233"/>
        <end position="255"/>
    </location>
</feature>
<proteinExistence type="predicted"/>
<accession>A0A401PDG7</accession>
<gene>
    <name evidence="3" type="ORF">scyTo_0005869</name>
</gene>
<dbReference type="Proteomes" id="UP000288216">
    <property type="component" value="Unassembled WGS sequence"/>
</dbReference>
<dbReference type="PANTHER" id="PTHR23098:SF16">
    <property type="entry name" value="REGULATORY PROTEIN ZESTE"/>
    <property type="match status" value="1"/>
</dbReference>
<dbReference type="STRING" id="75743.A0A401PDG7"/>
<evidence type="ECO:0000259" key="2">
    <source>
        <dbReference type="Pfam" id="PF13873"/>
    </source>
</evidence>
<name>A0A401PDG7_SCYTO</name>